<dbReference type="Gene3D" id="1.25.40.10">
    <property type="entry name" value="Tetratricopeptide repeat domain"/>
    <property type="match status" value="1"/>
</dbReference>
<accession>A0A1M4PQY3</accession>
<proteinExistence type="predicted"/>
<evidence type="ECO:0000313" key="2">
    <source>
        <dbReference type="Proteomes" id="UP000245423"/>
    </source>
</evidence>
<reference evidence="1 2" key="1">
    <citation type="submission" date="2016-11" db="EMBL/GenBank/DDBJ databases">
        <authorList>
            <person name="Manzoor S."/>
        </authorList>
    </citation>
    <scope>NUCLEOTIDE SEQUENCE [LARGE SCALE GENOMIC DNA]</scope>
    <source>
        <strain evidence="1">Clostridium ultunense strain Esp</strain>
    </source>
</reference>
<evidence type="ECO:0000313" key="1">
    <source>
        <dbReference type="EMBL" id="SHD77915.1"/>
    </source>
</evidence>
<dbReference type="Proteomes" id="UP000245423">
    <property type="component" value="Chromosome 1"/>
</dbReference>
<organism evidence="1 2">
    <name type="scientific">[Clostridium] ultunense Esp</name>
    <dbReference type="NCBI Taxonomy" id="1288971"/>
    <lineage>
        <taxon>Bacteria</taxon>
        <taxon>Bacillati</taxon>
        <taxon>Bacillota</taxon>
        <taxon>Tissierellia</taxon>
        <taxon>Tissierellales</taxon>
        <taxon>Tepidimicrobiaceae</taxon>
        <taxon>Schnuerera</taxon>
    </lineage>
</organism>
<dbReference type="EMBL" id="LT669839">
    <property type="protein sequence ID" value="SHD77915.1"/>
    <property type="molecule type" value="Genomic_DNA"/>
</dbReference>
<gene>
    <name evidence="1" type="ORF">CUESP1_2570</name>
</gene>
<sequence length="48" mass="5544">MKVFYAMTLYNLKGYSKAMEILLFSIAQTSSDRNIKNIKKLLNSMPIN</sequence>
<keyword evidence="2" id="KW-1185">Reference proteome</keyword>
<name>A0A1M4PQY3_9FIRM</name>
<dbReference type="AlphaFoldDB" id="A0A1M4PQY3"/>
<protein>
    <submittedName>
        <fullName evidence="1">Uncharacterized protein</fullName>
    </submittedName>
</protein>
<dbReference type="InterPro" id="IPR011990">
    <property type="entry name" value="TPR-like_helical_dom_sf"/>
</dbReference>